<protein>
    <submittedName>
        <fullName evidence="1">Uncharacterized protein</fullName>
    </submittedName>
</protein>
<reference evidence="1 2" key="1">
    <citation type="journal article" date="2018" name="Emerg. Microbes Infect.">
        <title>Genomic analysis of oral Campylobacter concisus strains identified a potential bacterial molecular marker associated with active Crohn's disease.</title>
        <authorList>
            <person name="Liu F."/>
            <person name="Ma R."/>
            <person name="Tay C.Y.A."/>
            <person name="Octavia S."/>
            <person name="Lan R."/>
            <person name="Chung H.K.L."/>
            <person name="Riordan S.M."/>
            <person name="Grimm M.C."/>
            <person name="Leong R.W."/>
            <person name="Tanaka M.M."/>
            <person name="Connor S."/>
            <person name="Zhang L."/>
        </authorList>
    </citation>
    <scope>NUCLEOTIDE SEQUENCE [LARGE SCALE GENOMIC DNA]</scope>
    <source>
        <strain evidence="1 2">P1CDO2</strain>
    </source>
</reference>
<sequence length="95" mass="10839">MLNMQMVKRDVKSLFAKTNATLTKDDIALNCHFNKYAKVIFDDGAVATQTTALINDDDGIKLRVKDEVMINEQGYIITKIELENQVTKRLYLKEA</sequence>
<name>A0A7S9WR16_9BACT</name>
<dbReference type="RefSeq" id="WP_107915642.1">
    <property type="nucleotide sequence ID" value="NZ_CP060707.1"/>
</dbReference>
<evidence type="ECO:0000313" key="1">
    <source>
        <dbReference type="EMBL" id="QPH90189.1"/>
    </source>
</evidence>
<accession>A0A7S9WR16</accession>
<gene>
    <name evidence="1" type="ORF">CVT00_01195</name>
</gene>
<organism evidence="1 2">
    <name type="scientific">Campylobacter concisus</name>
    <dbReference type="NCBI Taxonomy" id="199"/>
    <lineage>
        <taxon>Bacteria</taxon>
        <taxon>Pseudomonadati</taxon>
        <taxon>Campylobacterota</taxon>
        <taxon>Epsilonproteobacteria</taxon>
        <taxon>Campylobacterales</taxon>
        <taxon>Campylobacteraceae</taxon>
        <taxon>Campylobacter</taxon>
    </lineage>
</organism>
<dbReference type="EMBL" id="CP060707">
    <property type="protein sequence ID" value="QPH90189.1"/>
    <property type="molecule type" value="Genomic_DNA"/>
</dbReference>
<proteinExistence type="predicted"/>
<dbReference type="Proteomes" id="UP000594508">
    <property type="component" value="Chromosome"/>
</dbReference>
<dbReference type="AlphaFoldDB" id="A0A7S9WR16"/>
<evidence type="ECO:0000313" key="2">
    <source>
        <dbReference type="Proteomes" id="UP000594508"/>
    </source>
</evidence>